<dbReference type="EMBL" id="KV722575">
    <property type="protein sequence ID" value="OCH85587.1"/>
    <property type="molecule type" value="Genomic_DNA"/>
</dbReference>
<dbReference type="Gene3D" id="3.30.160.60">
    <property type="entry name" value="Classic Zinc Finger"/>
    <property type="match status" value="1"/>
</dbReference>
<accession>A0A8E2DG62</accession>
<sequence length="122" mass="13466">MPTDIDVSTGKCPVEGCCYVQAKGRSPDFKRHLATHTAALVPDKWICCGLPIQDARERGVHVSRDTVPREYEGIPMVGGCGQRFSRQDALKRHLDQGKGCIGKVDAPYLRGNQEKSAEKKSR</sequence>
<protein>
    <recommendedName>
        <fullName evidence="3">C2H2-type domain-containing protein</fullName>
    </recommendedName>
</protein>
<dbReference type="Proteomes" id="UP000250043">
    <property type="component" value="Unassembled WGS sequence"/>
</dbReference>
<proteinExistence type="predicted"/>
<organism evidence="1 2">
    <name type="scientific">Obba rivulosa</name>
    <dbReference type="NCBI Taxonomy" id="1052685"/>
    <lineage>
        <taxon>Eukaryota</taxon>
        <taxon>Fungi</taxon>
        <taxon>Dikarya</taxon>
        <taxon>Basidiomycota</taxon>
        <taxon>Agaricomycotina</taxon>
        <taxon>Agaricomycetes</taxon>
        <taxon>Polyporales</taxon>
        <taxon>Gelatoporiaceae</taxon>
        <taxon>Obba</taxon>
    </lineage>
</organism>
<dbReference type="OrthoDB" id="8922241at2759"/>
<keyword evidence="2" id="KW-1185">Reference proteome</keyword>
<name>A0A8E2DG62_9APHY</name>
<evidence type="ECO:0000313" key="1">
    <source>
        <dbReference type="EMBL" id="OCH85587.1"/>
    </source>
</evidence>
<dbReference type="AlphaFoldDB" id="A0A8E2DG62"/>
<evidence type="ECO:0008006" key="3">
    <source>
        <dbReference type="Google" id="ProtNLM"/>
    </source>
</evidence>
<reference evidence="1 2" key="1">
    <citation type="submission" date="2016-07" db="EMBL/GenBank/DDBJ databases">
        <title>Draft genome of the white-rot fungus Obba rivulosa 3A-2.</title>
        <authorList>
            <consortium name="DOE Joint Genome Institute"/>
            <person name="Miettinen O."/>
            <person name="Riley R."/>
            <person name="Acob R."/>
            <person name="Barry K."/>
            <person name="Cullen D."/>
            <person name="De Vries R."/>
            <person name="Hainaut M."/>
            <person name="Hatakka A."/>
            <person name="Henrissat B."/>
            <person name="Hilden K."/>
            <person name="Kuo R."/>
            <person name="Labutti K."/>
            <person name="Lipzen A."/>
            <person name="Makela M.R."/>
            <person name="Sandor L."/>
            <person name="Spatafora J.W."/>
            <person name="Grigoriev I.V."/>
            <person name="Hibbett D.S."/>
        </authorList>
    </citation>
    <scope>NUCLEOTIDE SEQUENCE [LARGE SCALE GENOMIC DNA]</scope>
    <source>
        <strain evidence="1 2">3A-2</strain>
    </source>
</reference>
<evidence type="ECO:0000313" key="2">
    <source>
        <dbReference type="Proteomes" id="UP000250043"/>
    </source>
</evidence>
<gene>
    <name evidence="1" type="ORF">OBBRIDRAFT_798009</name>
</gene>